<dbReference type="EnsemblMetazoa" id="GAUT017002-RA">
    <property type="protein sequence ID" value="GAUT017002-PA"/>
    <property type="gene ID" value="GAUT017002"/>
</dbReference>
<keyword evidence="1" id="KW-0812">Transmembrane</keyword>
<keyword evidence="1" id="KW-1133">Transmembrane helix</keyword>
<accession>A0A1A9UVI2</accession>
<dbReference type="AlphaFoldDB" id="A0A1A9UVI2"/>
<feature type="transmembrane region" description="Helical" evidence="1">
    <location>
        <begin position="62"/>
        <end position="85"/>
    </location>
</feature>
<keyword evidence="3" id="KW-1185">Reference proteome</keyword>
<sequence>MIIQNLTVFQLYEVKVAAGTTSIINPKKIILGKFSESRKIGLQPNCEKIQPLLRQSHNDYNLAVLVGIIFSCFGIVLIVMAFFLWRSLSIFESENGGRGADSGCYLIDLVYHRDTSYDRVSNL</sequence>
<evidence type="ECO:0000256" key="1">
    <source>
        <dbReference type="SAM" id="Phobius"/>
    </source>
</evidence>
<name>A0A1A9UVI2_GLOAU</name>
<dbReference type="VEuPathDB" id="VectorBase:GAUT017002"/>
<dbReference type="Proteomes" id="UP000078200">
    <property type="component" value="Unassembled WGS sequence"/>
</dbReference>
<evidence type="ECO:0000313" key="2">
    <source>
        <dbReference type="EnsemblMetazoa" id="GAUT017002-PA"/>
    </source>
</evidence>
<dbReference type="STRING" id="7395.A0A1A9UVI2"/>
<organism evidence="2 3">
    <name type="scientific">Glossina austeni</name>
    <name type="common">Savannah tsetse fly</name>
    <dbReference type="NCBI Taxonomy" id="7395"/>
    <lineage>
        <taxon>Eukaryota</taxon>
        <taxon>Metazoa</taxon>
        <taxon>Ecdysozoa</taxon>
        <taxon>Arthropoda</taxon>
        <taxon>Hexapoda</taxon>
        <taxon>Insecta</taxon>
        <taxon>Pterygota</taxon>
        <taxon>Neoptera</taxon>
        <taxon>Endopterygota</taxon>
        <taxon>Diptera</taxon>
        <taxon>Brachycera</taxon>
        <taxon>Muscomorpha</taxon>
        <taxon>Hippoboscoidea</taxon>
        <taxon>Glossinidae</taxon>
        <taxon>Glossina</taxon>
    </lineage>
</organism>
<keyword evidence="1" id="KW-0472">Membrane</keyword>
<evidence type="ECO:0000313" key="3">
    <source>
        <dbReference type="Proteomes" id="UP000078200"/>
    </source>
</evidence>
<protein>
    <submittedName>
        <fullName evidence="2">Uncharacterized protein</fullName>
    </submittedName>
</protein>
<proteinExistence type="predicted"/>
<reference evidence="2" key="1">
    <citation type="submission" date="2020-05" db="UniProtKB">
        <authorList>
            <consortium name="EnsemblMetazoa"/>
        </authorList>
    </citation>
    <scope>IDENTIFICATION</scope>
    <source>
        <strain evidence="2">TTRI</strain>
    </source>
</reference>